<dbReference type="EMBL" id="JARRTL010000034">
    <property type="protein sequence ID" value="MEC0487704.1"/>
    <property type="molecule type" value="Genomic_DNA"/>
</dbReference>
<protein>
    <submittedName>
        <fullName evidence="2">YtxH domain-containing protein</fullName>
    </submittedName>
</protein>
<evidence type="ECO:0000313" key="1">
    <source>
        <dbReference type="EMBL" id="KRT93128.1"/>
    </source>
</evidence>
<dbReference type="Proteomes" id="UP001341297">
    <property type="component" value="Unassembled WGS sequence"/>
</dbReference>
<evidence type="ECO:0000313" key="4">
    <source>
        <dbReference type="Proteomes" id="UP001341297"/>
    </source>
</evidence>
<dbReference type="STRING" id="1664069.BGLY_1113"/>
<dbReference type="RefSeq" id="WP_048353688.1">
    <property type="nucleotide sequence ID" value="NZ_CP023481.1"/>
</dbReference>
<dbReference type="AlphaFoldDB" id="A0A0J6HX34"/>
<reference evidence="1 3" key="1">
    <citation type="journal article" date="2015" name="Int. J. Syst. Evol. Microbiol.">
        <title>Bacillus glycinifermentans sp. nov., isolated from fermented soybean paste.</title>
        <authorList>
            <person name="Kim S.J."/>
            <person name="Dunlap C.A."/>
            <person name="Kwon S.W."/>
            <person name="Rooney A.P."/>
        </authorList>
    </citation>
    <scope>NUCLEOTIDE SEQUENCE [LARGE SCALE GENOMIC DNA]</scope>
    <source>
        <strain evidence="1 3">GO-13</strain>
    </source>
</reference>
<organism evidence="1 3">
    <name type="scientific">Bacillus glycinifermentans</name>
    <dbReference type="NCBI Taxonomy" id="1664069"/>
    <lineage>
        <taxon>Bacteria</taxon>
        <taxon>Bacillati</taxon>
        <taxon>Bacillota</taxon>
        <taxon>Bacilli</taxon>
        <taxon>Bacillales</taxon>
        <taxon>Bacillaceae</taxon>
        <taxon>Bacillus</taxon>
    </lineage>
</organism>
<accession>A0A0J6HX34</accession>
<name>A0A0J6HX34_9BACI</name>
<dbReference type="PATRIC" id="fig|1664069.3.peg.28"/>
<evidence type="ECO:0000313" key="2">
    <source>
        <dbReference type="EMBL" id="MEC0487704.1"/>
    </source>
</evidence>
<keyword evidence="4" id="KW-1185">Reference proteome</keyword>
<dbReference type="PANTHER" id="PTHR35792:SF3">
    <property type="entry name" value="IG HYPOTHETICAL 17707"/>
    <property type="match status" value="1"/>
</dbReference>
<reference evidence="1" key="2">
    <citation type="submission" date="2015-10" db="EMBL/GenBank/DDBJ databases">
        <authorList>
            <person name="Gilbert D.G."/>
        </authorList>
    </citation>
    <scope>NUCLEOTIDE SEQUENCE</scope>
    <source>
        <strain evidence="1">GO-13</strain>
    </source>
</reference>
<dbReference type="InterPro" id="IPR024623">
    <property type="entry name" value="YtxH"/>
</dbReference>
<dbReference type="SUPFAM" id="SSF47162">
    <property type="entry name" value="Apolipoprotein"/>
    <property type="match status" value="1"/>
</dbReference>
<proteinExistence type="predicted"/>
<dbReference type="InterPro" id="IPR052928">
    <property type="entry name" value="Desiccation-related_membrane"/>
</dbReference>
<dbReference type="PANTHER" id="PTHR35792">
    <property type="entry name" value="GENERAL STRESS PROTEIN"/>
    <property type="match status" value="1"/>
</dbReference>
<sequence length="118" mass="12960">MSKGRSLAAGLLVGGVIGGVAALLSAPTSGKELRRQLKANCGTFEDTVKRLKHDGIALKEQVVKTARESAEIIKDVGSELQSSIKEWREEIKPHQQDLKKELADIEEKIQQLEKTLQN</sequence>
<dbReference type="OrthoDB" id="2692215at2"/>
<reference evidence="2 4" key="3">
    <citation type="submission" date="2023-03" db="EMBL/GenBank/DDBJ databases">
        <title>Agriculturally important microbes genome sequencing.</title>
        <authorList>
            <person name="Dunlap C."/>
        </authorList>
    </citation>
    <scope>NUCLEOTIDE SEQUENCE [LARGE SCALE GENOMIC DNA]</scope>
    <source>
        <strain evidence="2 4">CBP-3203</strain>
    </source>
</reference>
<accession>A0A0J6ES30</accession>
<dbReference type="Proteomes" id="UP000036168">
    <property type="component" value="Unassembled WGS sequence"/>
</dbReference>
<dbReference type="EMBL" id="LECW02000022">
    <property type="protein sequence ID" value="KRT93128.1"/>
    <property type="molecule type" value="Genomic_DNA"/>
</dbReference>
<dbReference type="Pfam" id="PF12732">
    <property type="entry name" value="YtxH"/>
    <property type="match status" value="1"/>
</dbReference>
<evidence type="ECO:0000313" key="3">
    <source>
        <dbReference type="Proteomes" id="UP000036168"/>
    </source>
</evidence>
<gene>
    <name evidence="1" type="ORF">AB447_219435</name>
    <name evidence="2" type="ORF">P8828_23435</name>
</gene>
<comment type="caution">
    <text evidence="1">The sequence shown here is derived from an EMBL/GenBank/DDBJ whole genome shotgun (WGS) entry which is preliminary data.</text>
</comment>